<dbReference type="Proteomes" id="UP000621307">
    <property type="component" value="Unassembled WGS sequence"/>
</dbReference>
<gene>
    <name evidence="2" type="ORF">H6G14_28435</name>
</gene>
<protein>
    <submittedName>
        <fullName evidence="2">Filamentous hemagglutinin N-terminal domain-containing protein</fullName>
    </submittedName>
</protein>
<dbReference type="SMART" id="SM00912">
    <property type="entry name" value="Haemagg_act"/>
    <property type="match status" value="1"/>
</dbReference>
<dbReference type="NCBIfam" id="TIGR01901">
    <property type="entry name" value="adhes_NPXG"/>
    <property type="match status" value="1"/>
</dbReference>
<accession>A0ABR8BMP3</accession>
<keyword evidence="3" id="KW-1185">Reference proteome</keyword>
<dbReference type="InterPro" id="IPR011050">
    <property type="entry name" value="Pectin_lyase_fold/virulence"/>
</dbReference>
<organism evidence="2 3">
    <name type="scientific">Nostoc parmelioides FACHB-3921</name>
    <dbReference type="NCBI Taxonomy" id="2692909"/>
    <lineage>
        <taxon>Bacteria</taxon>
        <taxon>Bacillati</taxon>
        <taxon>Cyanobacteriota</taxon>
        <taxon>Cyanophyceae</taxon>
        <taxon>Nostocales</taxon>
        <taxon>Nostocaceae</taxon>
        <taxon>Nostoc</taxon>
    </lineage>
</organism>
<dbReference type="InterPro" id="IPR008638">
    <property type="entry name" value="FhaB/CdiA-like_TPS"/>
</dbReference>
<evidence type="ECO:0000313" key="3">
    <source>
        <dbReference type="Proteomes" id="UP000621307"/>
    </source>
</evidence>
<feature type="domain" description="Filamentous haemagglutinin FhaB/tRNA nuclease CdiA-like TPS" evidence="1">
    <location>
        <begin position="13"/>
        <end position="124"/>
    </location>
</feature>
<reference evidence="2 3" key="1">
    <citation type="journal article" date="2020" name="ISME J.">
        <title>Comparative genomics reveals insights into cyanobacterial evolution and habitat adaptation.</title>
        <authorList>
            <person name="Chen M.Y."/>
            <person name="Teng W.K."/>
            <person name="Zhao L."/>
            <person name="Hu C.X."/>
            <person name="Zhou Y.K."/>
            <person name="Han B.P."/>
            <person name="Song L.R."/>
            <person name="Shu W.S."/>
        </authorList>
    </citation>
    <scope>NUCLEOTIDE SEQUENCE [LARGE SCALE GENOMIC DNA]</scope>
    <source>
        <strain evidence="2 3">FACHB-3921</strain>
    </source>
</reference>
<evidence type="ECO:0000259" key="1">
    <source>
        <dbReference type="SMART" id="SM00912"/>
    </source>
</evidence>
<dbReference type="Gene3D" id="2.160.20.10">
    <property type="entry name" value="Single-stranded right-handed beta-helix, Pectin lyase-like"/>
    <property type="match status" value="2"/>
</dbReference>
<proteinExistence type="predicted"/>
<dbReference type="EMBL" id="JACJQL010000080">
    <property type="protein sequence ID" value="MBD2255151.1"/>
    <property type="molecule type" value="Genomic_DNA"/>
</dbReference>
<name>A0ABR8BMP3_9NOSO</name>
<dbReference type="RefSeq" id="WP_190571834.1">
    <property type="nucleotide sequence ID" value="NZ_JACJQL010000080.1"/>
</dbReference>
<sequence>MTTSPSNAQVIPDATLPNNTTIKINGSAINIEGGTQLGNNLFHSLKDFSVLTGSTVHFNNASDIQNIITRITGGSVSNIDGLISANGTANLFLINPSGIVFGTNARLDIGGSLFATTADSLEFANGSEFSAVNPQQTLLTVDIPIGLRFNGNSGSITVQGTGEGLKEPNAVFIPTIPNDNSPSLSISQQQTLALLGNKIVLEGVNLISQGGNIELGSINSGSVSLISNSVNWSFKYGGVSKFNDIDISKQALINASGNPGGFVQLHGANITLQDGSIILIQNLGDSPSGNININASASLVIEKTSLDGNISSSLLAESLNSGKAGDIRISTQKLSLQDGARINSTTYSDGSGGSVIIDTSNSLDLLPNRFANPFRRGDIINTLGSVTVSRGNAGIVQVSTDKLYISDGGAIASSTFSSGNGNIVTVNANSIEINGIKVERFAQSNIGSATFNSGNAGVVNINTSTLKIRDGGIVNSASLASGDAGSVNINARESVEVAGGTNSQFSFVSSSANTVNEAVRRIFNLPAIPSGSSGDVIINTKNFNISQGAFVSVGNAGTGNAGNISITTNILKLEAGNINATTTSGEGGNINLKAENVQLSDGFISATAGTNGSTGNGGNIAIETGALILQSNSQITANAFEGSGGNIKINSPGLFASPDSQIRATSERGVNGSVQVNTTQIDVVNSGIRNSVFQSPQSFNTCSPEPPNLPTKLTISGRGGLPVSLDDLFTTALGWTDLSAPISPQQLPQSTQTNNTENIVVAQGWHNNGDGTVSFVITPDPTDEISAYTSPSRSSCIKRVPDVGG</sequence>
<comment type="caution">
    <text evidence="2">The sequence shown here is derived from an EMBL/GenBank/DDBJ whole genome shotgun (WGS) entry which is preliminary data.</text>
</comment>
<dbReference type="InterPro" id="IPR012334">
    <property type="entry name" value="Pectin_lyas_fold"/>
</dbReference>
<dbReference type="Pfam" id="PF05860">
    <property type="entry name" value="TPS"/>
    <property type="match status" value="1"/>
</dbReference>
<evidence type="ECO:0000313" key="2">
    <source>
        <dbReference type="EMBL" id="MBD2255151.1"/>
    </source>
</evidence>
<dbReference type="SUPFAM" id="SSF51126">
    <property type="entry name" value="Pectin lyase-like"/>
    <property type="match status" value="3"/>
</dbReference>